<dbReference type="AlphaFoldDB" id="A0A0S2SIX2"/>
<evidence type="ECO:0000313" key="2">
    <source>
        <dbReference type="Proteomes" id="UP000058114"/>
    </source>
</evidence>
<gene>
    <name evidence="1" type="ORF">WL1483_2238</name>
</gene>
<proteinExistence type="predicted"/>
<sequence>MASPLMRLRRIGREEFLLEGVSPALRAVASDFLLAQEVTKKAFPRQSDRFAVALGSVARSDGPPHTAYPYAACGCAIILDGAPDLAPLPRRIAGGTNTVPDSS</sequence>
<evidence type="ECO:0000313" key="1">
    <source>
        <dbReference type="EMBL" id="ALP41657.1"/>
    </source>
</evidence>
<protein>
    <submittedName>
        <fullName evidence="1">Uncharacterized protein</fullName>
    </submittedName>
</protein>
<reference evidence="1 2" key="2">
    <citation type="journal article" date="2016" name="Genome Announc.">
        <title>Complete Genome Sequence of the Highly Virulent Aeromonas schubertii Strain WL1483, Isolated from Diseased Snakehead Fish (Channa argus) in China.</title>
        <authorList>
            <person name="Liu L."/>
            <person name="Li N."/>
            <person name="Zhang D."/>
            <person name="Fu X."/>
            <person name="Shi C."/>
            <person name="Lin Q."/>
            <person name="Hao G."/>
        </authorList>
    </citation>
    <scope>NUCLEOTIDE SEQUENCE [LARGE SCALE GENOMIC DNA]</scope>
    <source>
        <strain evidence="1 2">WL1483</strain>
    </source>
</reference>
<reference evidence="2" key="1">
    <citation type="submission" date="2015-10" db="EMBL/GenBank/DDBJ databases">
        <title>Complete Genome Sequence of Aeromonas schubertii strain WL1483.</title>
        <authorList>
            <person name="Liu L."/>
        </authorList>
    </citation>
    <scope>NUCLEOTIDE SEQUENCE [LARGE SCALE GENOMIC DNA]</scope>
    <source>
        <strain evidence="2">WL1483</strain>
    </source>
</reference>
<accession>A0A0S2SIX2</accession>
<name>A0A0S2SIX2_9GAMM</name>
<dbReference type="PATRIC" id="fig|652.5.peg.3169"/>
<dbReference type="Proteomes" id="UP000058114">
    <property type="component" value="Chromosome"/>
</dbReference>
<dbReference type="KEGG" id="asr:WL1483_2238"/>
<organism evidence="1 2">
    <name type="scientific">Aeromonas schubertii</name>
    <dbReference type="NCBI Taxonomy" id="652"/>
    <lineage>
        <taxon>Bacteria</taxon>
        <taxon>Pseudomonadati</taxon>
        <taxon>Pseudomonadota</taxon>
        <taxon>Gammaproteobacteria</taxon>
        <taxon>Aeromonadales</taxon>
        <taxon>Aeromonadaceae</taxon>
        <taxon>Aeromonas</taxon>
    </lineage>
</organism>
<dbReference type="EMBL" id="CP013067">
    <property type="protein sequence ID" value="ALP41657.1"/>
    <property type="molecule type" value="Genomic_DNA"/>
</dbReference>